<evidence type="ECO:0000256" key="1">
    <source>
        <dbReference type="ARBA" id="ARBA00023125"/>
    </source>
</evidence>
<dbReference type="AlphaFoldDB" id="A0A285ZNV2"/>
<gene>
    <name evidence="4" type="ORF">SAMN06297358_0098</name>
</gene>
<dbReference type="PROSITE" id="PS50943">
    <property type="entry name" value="HTH_CROC1"/>
    <property type="match status" value="1"/>
</dbReference>
<protein>
    <submittedName>
        <fullName evidence="4">Helix-turn-helix domain-containing protein</fullName>
    </submittedName>
</protein>
<dbReference type="PANTHER" id="PTHR46558:SF11">
    <property type="entry name" value="HTH-TYPE TRANSCRIPTIONAL REGULATOR XRE"/>
    <property type="match status" value="1"/>
</dbReference>
<dbReference type="CDD" id="cd00093">
    <property type="entry name" value="HTH_XRE"/>
    <property type="match status" value="1"/>
</dbReference>
<dbReference type="InterPro" id="IPR010982">
    <property type="entry name" value="Lambda_DNA-bd_dom_sf"/>
</dbReference>
<dbReference type="EMBL" id="OCMT01000001">
    <property type="protein sequence ID" value="SOD11336.1"/>
    <property type="molecule type" value="Genomic_DNA"/>
</dbReference>
<evidence type="ECO:0000313" key="5">
    <source>
        <dbReference type="Proteomes" id="UP000219281"/>
    </source>
</evidence>
<keyword evidence="5" id="KW-1185">Reference proteome</keyword>
<dbReference type="PANTHER" id="PTHR46558">
    <property type="entry name" value="TRACRIPTIONAL REGULATORY PROTEIN-RELATED-RELATED"/>
    <property type="match status" value="1"/>
</dbReference>
<dbReference type="Pfam" id="PF01381">
    <property type="entry name" value="HTH_3"/>
    <property type="match status" value="1"/>
</dbReference>
<reference evidence="5" key="1">
    <citation type="submission" date="2017-09" db="EMBL/GenBank/DDBJ databases">
        <authorList>
            <person name="Varghese N."/>
            <person name="Submissions S."/>
        </authorList>
    </citation>
    <scope>NUCLEOTIDE SEQUENCE [LARGE SCALE GENOMIC DNA]</scope>
    <source>
        <strain evidence="5">CGMCC 1.12803</strain>
    </source>
</reference>
<evidence type="ECO:0000256" key="2">
    <source>
        <dbReference type="SAM" id="Coils"/>
    </source>
</evidence>
<organism evidence="4 5">
    <name type="scientific">Pedobacter xixiisoli</name>
    <dbReference type="NCBI Taxonomy" id="1476464"/>
    <lineage>
        <taxon>Bacteria</taxon>
        <taxon>Pseudomonadati</taxon>
        <taxon>Bacteroidota</taxon>
        <taxon>Sphingobacteriia</taxon>
        <taxon>Sphingobacteriales</taxon>
        <taxon>Sphingobacteriaceae</taxon>
        <taxon>Pedobacter</taxon>
    </lineage>
</organism>
<proteinExistence type="predicted"/>
<dbReference type="Proteomes" id="UP000219281">
    <property type="component" value="Unassembled WGS sequence"/>
</dbReference>
<accession>A0A285ZNV2</accession>
<dbReference type="GO" id="GO:0003677">
    <property type="term" value="F:DNA binding"/>
    <property type="evidence" value="ECO:0007669"/>
    <property type="project" value="UniProtKB-KW"/>
</dbReference>
<name>A0A285ZNV2_9SPHI</name>
<feature type="domain" description="HTH cro/C1-type" evidence="3">
    <location>
        <begin position="14"/>
        <end position="68"/>
    </location>
</feature>
<dbReference type="RefSeq" id="WP_240774980.1">
    <property type="nucleotide sequence ID" value="NZ_OCMT01000001.1"/>
</dbReference>
<dbReference type="SMART" id="SM00530">
    <property type="entry name" value="HTH_XRE"/>
    <property type="match status" value="1"/>
</dbReference>
<dbReference type="Gene3D" id="1.10.260.40">
    <property type="entry name" value="lambda repressor-like DNA-binding domains"/>
    <property type="match status" value="1"/>
</dbReference>
<evidence type="ECO:0000259" key="3">
    <source>
        <dbReference type="PROSITE" id="PS50943"/>
    </source>
</evidence>
<sequence>MINQRLISDIGANIKQLRLGKAKGQTEVANALKISVAALSKIENGQTDINLSRLAQIAKYFEVSLSSIISKEGSLSVSQDVVEEIAELKQQLVDKDAEVMKLQKKVIDLYDKLGL</sequence>
<dbReference type="SUPFAM" id="SSF47413">
    <property type="entry name" value="lambda repressor-like DNA-binding domains"/>
    <property type="match status" value="1"/>
</dbReference>
<feature type="coiled-coil region" evidence="2">
    <location>
        <begin position="78"/>
        <end position="105"/>
    </location>
</feature>
<keyword evidence="2" id="KW-0175">Coiled coil</keyword>
<keyword evidence="1" id="KW-0238">DNA-binding</keyword>
<evidence type="ECO:0000313" key="4">
    <source>
        <dbReference type="EMBL" id="SOD11336.1"/>
    </source>
</evidence>
<dbReference type="InterPro" id="IPR001387">
    <property type="entry name" value="Cro/C1-type_HTH"/>
</dbReference>